<dbReference type="EMBL" id="QSRJ01000010">
    <property type="protein sequence ID" value="RGL08420.1"/>
    <property type="molecule type" value="Genomic_DNA"/>
</dbReference>
<dbReference type="GO" id="GO:0020037">
    <property type="term" value="F:heme binding"/>
    <property type="evidence" value="ECO:0007669"/>
    <property type="project" value="TreeGrafter"/>
</dbReference>
<reference evidence="14 15" key="1">
    <citation type="submission" date="2018-08" db="EMBL/GenBank/DDBJ databases">
        <title>A genome reference for cultivated species of the human gut microbiota.</title>
        <authorList>
            <person name="Zou Y."/>
            <person name="Xue W."/>
            <person name="Luo G."/>
        </authorList>
    </citation>
    <scope>NUCLEOTIDE SEQUENCE [LARGE SCALE GENOMIC DNA]</scope>
    <source>
        <strain evidence="14 15">TF08-14</strain>
    </source>
</reference>
<evidence type="ECO:0000256" key="11">
    <source>
        <dbReference type="ARBA" id="ARBA00023136"/>
    </source>
</evidence>
<dbReference type="SUPFAM" id="SSF81342">
    <property type="entry name" value="Transmembrane di-heme cytochromes"/>
    <property type="match status" value="1"/>
</dbReference>
<dbReference type="InterPro" id="IPR011577">
    <property type="entry name" value="Cyt_b561_bac/Ni-Hgenase"/>
</dbReference>
<dbReference type="InterPro" id="IPR000516">
    <property type="entry name" value="Ni-dep_Hydgase_cyt-B"/>
</dbReference>
<evidence type="ECO:0000256" key="9">
    <source>
        <dbReference type="ARBA" id="ARBA00022989"/>
    </source>
</evidence>
<protein>
    <submittedName>
        <fullName evidence="14">Cytochrome B</fullName>
    </submittedName>
</protein>
<evidence type="ECO:0000256" key="7">
    <source>
        <dbReference type="ARBA" id="ARBA00022723"/>
    </source>
</evidence>
<feature type="transmembrane region" description="Helical" evidence="12">
    <location>
        <begin position="127"/>
        <end position="151"/>
    </location>
</feature>
<evidence type="ECO:0000256" key="5">
    <source>
        <dbReference type="ARBA" id="ARBA00022617"/>
    </source>
</evidence>
<dbReference type="PANTHER" id="PTHR30485">
    <property type="entry name" value="NI/FE-HYDROGENASE 1 B-TYPE CYTOCHROME SUBUNIT"/>
    <property type="match status" value="1"/>
</dbReference>
<evidence type="ECO:0000256" key="12">
    <source>
        <dbReference type="SAM" id="Phobius"/>
    </source>
</evidence>
<dbReference type="RefSeq" id="WP_117680025.1">
    <property type="nucleotide sequence ID" value="NZ_QSRJ01000010.1"/>
</dbReference>
<proteinExistence type="inferred from homology"/>
<organism evidence="14 15">
    <name type="scientific">Collinsella tanakaei</name>
    <dbReference type="NCBI Taxonomy" id="626935"/>
    <lineage>
        <taxon>Bacteria</taxon>
        <taxon>Bacillati</taxon>
        <taxon>Actinomycetota</taxon>
        <taxon>Coriobacteriia</taxon>
        <taxon>Coriobacteriales</taxon>
        <taxon>Coriobacteriaceae</taxon>
        <taxon>Collinsella</taxon>
    </lineage>
</organism>
<name>A0A3E4QQF5_9ACTN</name>
<sequence length="267" mass="30510">MAHMAHYREAHPLPFVVTHWVNLVAMIFLIFTGFYIHYPLFGGVMTMARGLHIFCGIVLLINCVVRMVLAFFIKSAPAPGTRELVPDYKTWLPQRDNKHQLWAWISYYLFLRKEHPIAAKLGVPQKIVYLLIPLLIFFTGYTGFCLWGTTAGWPIFEVGLNFMGGAMKARILHYFMMWCFLAFMCIHVYLSLIEGVSPATLIFFWKETPGLVYDPETMNIVGFDGMGKEPDCGETFKSEERAVVDQARVVEHEAISTGDAQHNGFEK</sequence>
<keyword evidence="11 12" id="KW-0472">Membrane</keyword>
<comment type="caution">
    <text evidence="14">The sequence shown here is derived from an EMBL/GenBank/DDBJ whole genome shotgun (WGS) entry which is preliminary data.</text>
</comment>
<evidence type="ECO:0000256" key="4">
    <source>
        <dbReference type="ARBA" id="ARBA00022475"/>
    </source>
</evidence>
<evidence type="ECO:0000256" key="8">
    <source>
        <dbReference type="ARBA" id="ARBA00022982"/>
    </source>
</evidence>
<dbReference type="InterPro" id="IPR051542">
    <property type="entry name" value="Hydrogenase_cytochrome"/>
</dbReference>
<keyword evidence="7" id="KW-0479">Metal-binding</keyword>
<dbReference type="GO" id="GO:0005506">
    <property type="term" value="F:iron ion binding"/>
    <property type="evidence" value="ECO:0007669"/>
    <property type="project" value="InterPro"/>
</dbReference>
<feature type="domain" description="Cytochrome b561 bacterial/Ni-hydrogenase" evidence="13">
    <location>
        <begin position="11"/>
        <end position="196"/>
    </location>
</feature>
<feature type="transmembrane region" description="Helical" evidence="12">
    <location>
        <begin position="50"/>
        <end position="73"/>
    </location>
</feature>
<evidence type="ECO:0000256" key="3">
    <source>
        <dbReference type="ARBA" id="ARBA00022448"/>
    </source>
</evidence>
<keyword evidence="8" id="KW-0249">Electron transport</keyword>
<comment type="similarity">
    <text evidence="2">Belongs to the HupC/HyaC/HydC family.</text>
</comment>
<dbReference type="GO" id="GO:0022904">
    <property type="term" value="P:respiratory electron transport chain"/>
    <property type="evidence" value="ECO:0007669"/>
    <property type="project" value="InterPro"/>
</dbReference>
<keyword evidence="10" id="KW-0408">Iron</keyword>
<evidence type="ECO:0000313" key="15">
    <source>
        <dbReference type="Proteomes" id="UP000260943"/>
    </source>
</evidence>
<keyword evidence="5" id="KW-0349">Heme</keyword>
<gene>
    <name evidence="14" type="ORF">DXC81_08580</name>
</gene>
<dbReference type="Proteomes" id="UP000260943">
    <property type="component" value="Unassembled WGS sequence"/>
</dbReference>
<dbReference type="InterPro" id="IPR016174">
    <property type="entry name" value="Di-haem_cyt_TM"/>
</dbReference>
<evidence type="ECO:0000256" key="2">
    <source>
        <dbReference type="ARBA" id="ARBA00008622"/>
    </source>
</evidence>
<evidence type="ECO:0000256" key="6">
    <source>
        <dbReference type="ARBA" id="ARBA00022692"/>
    </source>
</evidence>
<keyword evidence="4" id="KW-1003">Cell membrane</keyword>
<dbReference type="Gene3D" id="1.20.950.20">
    <property type="entry name" value="Transmembrane di-heme cytochromes, Chain C"/>
    <property type="match status" value="1"/>
</dbReference>
<evidence type="ECO:0000259" key="13">
    <source>
        <dbReference type="Pfam" id="PF01292"/>
    </source>
</evidence>
<evidence type="ECO:0000313" key="14">
    <source>
        <dbReference type="EMBL" id="RGL08420.1"/>
    </source>
</evidence>
<feature type="transmembrane region" description="Helical" evidence="12">
    <location>
        <begin position="12"/>
        <end position="38"/>
    </location>
</feature>
<dbReference type="GO" id="GO:0005886">
    <property type="term" value="C:plasma membrane"/>
    <property type="evidence" value="ECO:0007669"/>
    <property type="project" value="UniProtKB-SubCell"/>
</dbReference>
<dbReference type="PRINTS" id="PR00161">
    <property type="entry name" value="NIHGNASECYTB"/>
</dbReference>
<feature type="transmembrane region" description="Helical" evidence="12">
    <location>
        <begin position="171"/>
        <end position="192"/>
    </location>
</feature>
<dbReference type="GO" id="GO:0009055">
    <property type="term" value="F:electron transfer activity"/>
    <property type="evidence" value="ECO:0007669"/>
    <property type="project" value="InterPro"/>
</dbReference>
<keyword evidence="6 12" id="KW-0812">Transmembrane</keyword>
<keyword evidence="3" id="KW-0813">Transport</keyword>
<evidence type="ECO:0000256" key="10">
    <source>
        <dbReference type="ARBA" id="ARBA00023004"/>
    </source>
</evidence>
<dbReference type="Pfam" id="PF01292">
    <property type="entry name" value="Ni_hydr_CYTB"/>
    <property type="match status" value="1"/>
</dbReference>
<dbReference type="AlphaFoldDB" id="A0A3E4QQF5"/>
<comment type="subcellular location">
    <subcellularLocation>
        <location evidence="1">Cell membrane</location>
        <topology evidence="1">Multi-pass membrane protein</topology>
    </subcellularLocation>
</comment>
<keyword evidence="9 12" id="KW-1133">Transmembrane helix</keyword>
<dbReference type="PANTHER" id="PTHR30485:SF0">
    <property type="entry name" value="NI_FE-HYDROGENASE 1 B-TYPE CYTOCHROME SUBUNIT-RELATED"/>
    <property type="match status" value="1"/>
</dbReference>
<accession>A0A3E4QQF5</accession>
<evidence type="ECO:0000256" key="1">
    <source>
        <dbReference type="ARBA" id="ARBA00004651"/>
    </source>
</evidence>